<dbReference type="AlphaFoldDB" id="A0A166LNA2"/>
<accession>A0A166LNA2</accession>
<evidence type="ECO:0008006" key="4">
    <source>
        <dbReference type="Google" id="ProtNLM"/>
    </source>
</evidence>
<evidence type="ECO:0000256" key="1">
    <source>
        <dbReference type="SAM" id="MobiDB-lite"/>
    </source>
</evidence>
<dbReference type="OrthoDB" id="2624269at2759"/>
<feature type="region of interest" description="Disordered" evidence="1">
    <location>
        <begin position="522"/>
        <end position="550"/>
    </location>
</feature>
<evidence type="ECO:0000313" key="3">
    <source>
        <dbReference type="Proteomes" id="UP000076532"/>
    </source>
</evidence>
<evidence type="ECO:0000313" key="2">
    <source>
        <dbReference type="EMBL" id="KZP23144.1"/>
    </source>
</evidence>
<keyword evidence="3" id="KW-1185">Reference proteome</keyword>
<dbReference type="Proteomes" id="UP000076532">
    <property type="component" value="Unassembled WGS sequence"/>
</dbReference>
<sequence>MVIPTVAYQHPPISSPFPIYTPPPYPPGYTQPPTPWMEAVVRRPPPINLAPPPPGAFSNVYTAASGPETIEDWDGWPNRDFSRHYTHEFVATTNNLMSHWASTPKGGSKKGHLNAETWEQAGRQQQLAQMCQCGVGRLKHVDCGIESTLYSYRNAAHTTTITQPTRCISKSEKAEFVQIIHKNPKVKALTLLLGPPTVSGRGKSVAHISPVFMNAHHIKHERDRILRGGTGEPGGDGFVEQFAEFQSTYPEFVCFSLFGEITAIIMQTRYMASNLTKDRISTNAVNGIVSDAVHGYWQNPKVVLIISLVYSFDLHCWVPSLVTYSNGASVYHYRLHFLALFLSIAEECSIREVQVQDSHFANVLDFSEAQVELEHAATALMKGCLQHFRSQITRVKKISGVVGPAQHNIFENRVKALLDAEDRPELERLAKKLVETFPKIKSWLDWWLWESHARMLFPSHRTMDPNVAASLPDSTNAEEAMHWKIYAALGKKFGLMRGLYALHDFVAHYQFLSVGVKKSDGIKKNYDEPEPWKKLGEQVGRTHPERDPTK</sequence>
<dbReference type="STRING" id="436010.A0A166LNA2"/>
<gene>
    <name evidence="2" type="ORF">FIBSPDRAFT_889793</name>
</gene>
<dbReference type="EMBL" id="KV417534">
    <property type="protein sequence ID" value="KZP23144.1"/>
    <property type="molecule type" value="Genomic_DNA"/>
</dbReference>
<organism evidence="2 3">
    <name type="scientific">Athelia psychrophila</name>
    <dbReference type="NCBI Taxonomy" id="1759441"/>
    <lineage>
        <taxon>Eukaryota</taxon>
        <taxon>Fungi</taxon>
        <taxon>Dikarya</taxon>
        <taxon>Basidiomycota</taxon>
        <taxon>Agaricomycotina</taxon>
        <taxon>Agaricomycetes</taxon>
        <taxon>Agaricomycetidae</taxon>
        <taxon>Atheliales</taxon>
        <taxon>Atheliaceae</taxon>
        <taxon>Athelia</taxon>
    </lineage>
</organism>
<proteinExistence type="predicted"/>
<protein>
    <recommendedName>
        <fullName evidence="4">GCM domain-containing protein</fullName>
    </recommendedName>
</protein>
<reference evidence="2 3" key="1">
    <citation type="journal article" date="2016" name="Mol. Biol. Evol.">
        <title>Comparative Genomics of Early-Diverging Mushroom-Forming Fungi Provides Insights into the Origins of Lignocellulose Decay Capabilities.</title>
        <authorList>
            <person name="Nagy L.G."/>
            <person name="Riley R."/>
            <person name="Tritt A."/>
            <person name="Adam C."/>
            <person name="Daum C."/>
            <person name="Floudas D."/>
            <person name="Sun H."/>
            <person name="Yadav J.S."/>
            <person name="Pangilinan J."/>
            <person name="Larsson K.H."/>
            <person name="Matsuura K."/>
            <person name="Barry K."/>
            <person name="Labutti K."/>
            <person name="Kuo R."/>
            <person name="Ohm R.A."/>
            <person name="Bhattacharya S.S."/>
            <person name="Shirouzu T."/>
            <person name="Yoshinaga Y."/>
            <person name="Martin F.M."/>
            <person name="Grigoriev I.V."/>
            <person name="Hibbett D.S."/>
        </authorList>
    </citation>
    <scope>NUCLEOTIDE SEQUENCE [LARGE SCALE GENOMIC DNA]</scope>
    <source>
        <strain evidence="2 3">CBS 109695</strain>
    </source>
</reference>
<name>A0A166LNA2_9AGAM</name>